<keyword evidence="8" id="KW-1133">Transmembrane helix</keyword>
<feature type="compositionally biased region" description="Basic and acidic residues" evidence="7">
    <location>
        <begin position="41"/>
        <end position="57"/>
    </location>
</feature>
<evidence type="ECO:0000259" key="9">
    <source>
        <dbReference type="PROSITE" id="PS50800"/>
    </source>
</evidence>
<dbReference type="InterPro" id="IPR013520">
    <property type="entry name" value="Ribonucl_H"/>
</dbReference>
<evidence type="ECO:0000256" key="5">
    <source>
        <dbReference type="ARBA" id="ARBA00022839"/>
    </source>
</evidence>
<dbReference type="GO" id="GO:0031047">
    <property type="term" value="P:regulatory ncRNA-mediated gene silencing"/>
    <property type="evidence" value="ECO:0007669"/>
    <property type="project" value="UniProtKB-KW"/>
</dbReference>
<feature type="transmembrane region" description="Helical" evidence="8">
    <location>
        <begin position="6"/>
        <end position="30"/>
    </location>
</feature>
<comment type="subcellular location">
    <subcellularLocation>
        <location evidence="1">Cytoplasm</location>
    </subcellularLocation>
</comment>
<dbReference type="PROSITE" id="PS50800">
    <property type="entry name" value="SAP"/>
    <property type="match status" value="1"/>
</dbReference>
<feature type="region of interest" description="Disordered" evidence="7">
    <location>
        <begin position="38"/>
        <end position="61"/>
    </location>
</feature>
<proteinExistence type="predicted"/>
<keyword evidence="11" id="KW-1185">Reference proteome</keyword>
<dbReference type="AlphaFoldDB" id="A0AA35W6G2"/>
<evidence type="ECO:0000313" key="10">
    <source>
        <dbReference type="EMBL" id="CAI8009114.1"/>
    </source>
</evidence>
<dbReference type="GO" id="GO:0005730">
    <property type="term" value="C:nucleolus"/>
    <property type="evidence" value="ECO:0007669"/>
    <property type="project" value="TreeGrafter"/>
</dbReference>
<evidence type="ECO:0000256" key="1">
    <source>
        <dbReference type="ARBA" id="ARBA00004496"/>
    </source>
</evidence>
<dbReference type="InterPro" id="IPR047201">
    <property type="entry name" value="ERI-1_3'hExo-like"/>
</dbReference>
<keyword evidence="3" id="KW-0540">Nuclease</keyword>
<evidence type="ECO:0000256" key="7">
    <source>
        <dbReference type="SAM" id="MobiDB-lite"/>
    </source>
</evidence>
<dbReference type="PANTHER" id="PTHR23044">
    <property type="entry name" value="3'-5' EXONUCLEASE ERI1-RELATED"/>
    <property type="match status" value="1"/>
</dbReference>
<dbReference type="PANTHER" id="PTHR23044:SF61">
    <property type="entry name" value="3'-5' EXORIBONUCLEASE 1-RELATED"/>
    <property type="match status" value="1"/>
</dbReference>
<organism evidence="10 11">
    <name type="scientific">Geodia barretti</name>
    <name type="common">Barrett's horny sponge</name>
    <dbReference type="NCBI Taxonomy" id="519541"/>
    <lineage>
        <taxon>Eukaryota</taxon>
        <taxon>Metazoa</taxon>
        <taxon>Porifera</taxon>
        <taxon>Demospongiae</taxon>
        <taxon>Heteroscleromorpha</taxon>
        <taxon>Tetractinellida</taxon>
        <taxon>Astrophorina</taxon>
        <taxon>Geodiidae</taxon>
        <taxon>Geodia</taxon>
    </lineage>
</organism>
<dbReference type="InterPro" id="IPR036361">
    <property type="entry name" value="SAP_dom_sf"/>
</dbReference>
<dbReference type="Gene3D" id="3.30.420.10">
    <property type="entry name" value="Ribonuclease H-like superfamily/Ribonuclease H"/>
    <property type="match status" value="1"/>
</dbReference>
<dbReference type="Gene3D" id="1.10.720.30">
    <property type="entry name" value="SAP domain"/>
    <property type="match status" value="1"/>
</dbReference>
<dbReference type="Pfam" id="PF00929">
    <property type="entry name" value="RNase_T"/>
    <property type="match status" value="1"/>
</dbReference>
<name>A0AA35W6G2_GEOBA</name>
<dbReference type="InterPro" id="IPR036397">
    <property type="entry name" value="RNaseH_sf"/>
</dbReference>
<keyword evidence="2" id="KW-0963">Cytoplasm</keyword>
<evidence type="ECO:0000313" key="11">
    <source>
        <dbReference type="Proteomes" id="UP001174909"/>
    </source>
</evidence>
<keyword evidence="6" id="KW-0943">RNA-mediated gene silencing</keyword>
<evidence type="ECO:0000256" key="8">
    <source>
        <dbReference type="SAM" id="Phobius"/>
    </source>
</evidence>
<dbReference type="InterPro" id="IPR003034">
    <property type="entry name" value="SAP_dom"/>
</dbReference>
<keyword evidence="4" id="KW-0378">Hydrolase</keyword>
<keyword evidence="8" id="KW-0812">Transmembrane</keyword>
<evidence type="ECO:0000256" key="3">
    <source>
        <dbReference type="ARBA" id="ARBA00022722"/>
    </source>
</evidence>
<feature type="domain" description="SAP" evidence="9">
    <location>
        <begin position="91"/>
        <end position="125"/>
    </location>
</feature>
<dbReference type="EMBL" id="CASHTH010000924">
    <property type="protein sequence ID" value="CAI8009114.1"/>
    <property type="molecule type" value="Genomic_DNA"/>
</dbReference>
<evidence type="ECO:0000256" key="6">
    <source>
        <dbReference type="ARBA" id="ARBA00023158"/>
    </source>
</evidence>
<evidence type="ECO:0000256" key="4">
    <source>
        <dbReference type="ARBA" id="ARBA00022801"/>
    </source>
</evidence>
<dbReference type="GO" id="GO:0005737">
    <property type="term" value="C:cytoplasm"/>
    <property type="evidence" value="ECO:0007669"/>
    <property type="project" value="UniProtKB-SubCell"/>
</dbReference>
<accession>A0AA35W6G2</accession>
<dbReference type="InterPro" id="IPR051274">
    <property type="entry name" value="3-5_Exoribonuclease"/>
</dbReference>
<dbReference type="GO" id="GO:0000175">
    <property type="term" value="F:3'-5'-RNA exonuclease activity"/>
    <property type="evidence" value="ECO:0007669"/>
    <property type="project" value="InterPro"/>
</dbReference>
<comment type="caution">
    <text evidence="10">The sequence shown here is derived from an EMBL/GenBank/DDBJ whole genome shotgun (WGS) entry which is preliminary data.</text>
</comment>
<dbReference type="SMART" id="SM00479">
    <property type="entry name" value="EXOIII"/>
    <property type="match status" value="1"/>
</dbReference>
<gene>
    <name evidence="10" type="ORF">GBAR_LOCUS6175</name>
</gene>
<evidence type="ECO:0000256" key="2">
    <source>
        <dbReference type="ARBA" id="ARBA00022490"/>
    </source>
</evidence>
<dbReference type="Proteomes" id="UP001174909">
    <property type="component" value="Unassembled WGS sequence"/>
</dbReference>
<keyword evidence="8" id="KW-0472">Membrane</keyword>
<dbReference type="GO" id="GO:0003676">
    <property type="term" value="F:nucleic acid binding"/>
    <property type="evidence" value="ECO:0007669"/>
    <property type="project" value="InterPro"/>
</dbReference>
<dbReference type="CDD" id="cd06133">
    <property type="entry name" value="ERI-1_3'hExo_like"/>
    <property type="match status" value="1"/>
</dbReference>
<protein>
    <submittedName>
        <fullName evidence="10">3'-5' exoribonuclease 1</fullName>
    </submittedName>
</protein>
<dbReference type="SUPFAM" id="SSF53098">
    <property type="entry name" value="Ribonuclease H-like"/>
    <property type="match status" value="1"/>
</dbReference>
<reference evidence="10" key="1">
    <citation type="submission" date="2023-03" db="EMBL/GenBank/DDBJ databases">
        <authorList>
            <person name="Steffen K."/>
            <person name="Cardenas P."/>
        </authorList>
    </citation>
    <scope>NUCLEOTIDE SEQUENCE</scope>
</reference>
<sequence>MTSLEMWALFGFVLLAVAVYVLVVTAWLFARCRGRGMAGKPEGDEHSEAPEPPRGRTDASGLWVTEDVREADPGGRTHPIYKKLASLSSEVNSMSRGQLKQRLRDLGLEPRGTDTIISKRLTTYLRRQAILQEPDPPWELQNSVQTNPYGLQYLLVLDFEATCEPVNPVDYVHEIIEFPVLLFNLKTLTVVSLLFSVSLRLSCCLQEDRFHSYCRPFLNPNLTDFCKNLTGIRQDQVDSAPYFTEVFRNFTKWLDARDLGNKLRFSLVTDCPWDIKECLFPQCVLSQVEFPQYATKWIDARKLFGSFYRTKSGNLSSMLEKIGLKFEGREHCGLHDSLNIARVTERLIRDGCLLKYNRFMPQDLLASFDKS</sequence>
<keyword evidence="5" id="KW-0269">Exonuclease</keyword>
<dbReference type="InterPro" id="IPR012337">
    <property type="entry name" value="RNaseH-like_sf"/>
</dbReference>